<proteinExistence type="predicted"/>
<protein>
    <submittedName>
        <fullName evidence="1">Uncharacterized protein</fullName>
    </submittedName>
</protein>
<accession>A0A6C0M1J7</accession>
<sequence>MRRTTYSDDDDTLIHGGSMVVRDDDMIVYDGNIPYTKSNYTYITVKNGTQSLEKLASPMATVLVITNTTRVDLQHINLDAFPKLVHLVLFRCGVSWRGDVQFARSLEFFDLKECSNLDNNDTTIDLYTFPPNIVYIRMHMDGGGTPFSITQLFDGTKILAKRLRMLDIVPSDIDITHNNMLHIGVDRLPESHRRYACRTLIQYPTRVKDVNITSPIEYYAQELADHEWQYDGNEGVVNPICGARSDQMICNEEESIVYNLTLATNATISGYTDSDTAAEYGASMLPSLSFMRSHSDYYLHTLDDMDRSILNMYTEETNAEMMAVFNSFVVSGVPTGFANLSRDQIVNYNLIMNSDEDVVVTPQIANCVHRVVRDELDMIIHHAPVTDANMVLFIGSSLTESGAYVNAKYLAPYYITSPGKYPVEHSVIKIEAGYRCIVAPIASDSPSDAYTILLPRRNDLRVHDRRGYTKTDADGVERVVYIVSTYET</sequence>
<evidence type="ECO:0000313" key="1">
    <source>
        <dbReference type="EMBL" id="QHU35704.1"/>
    </source>
</evidence>
<reference evidence="1" key="1">
    <citation type="journal article" date="2020" name="Nature">
        <title>Giant virus diversity and host interactions through global metagenomics.</title>
        <authorList>
            <person name="Schulz F."/>
            <person name="Roux S."/>
            <person name="Paez-Espino D."/>
            <person name="Jungbluth S."/>
            <person name="Walsh D.A."/>
            <person name="Denef V.J."/>
            <person name="McMahon K.D."/>
            <person name="Konstantinidis K.T."/>
            <person name="Eloe-Fadrosh E.A."/>
            <person name="Kyrpides N.C."/>
            <person name="Woyke T."/>
        </authorList>
    </citation>
    <scope>NUCLEOTIDE SEQUENCE</scope>
    <source>
        <strain evidence="1">GVMAG-S-1029409-49</strain>
    </source>
</reference>
<dbReference type="EMBL" id="MN740610">
    <property type="protein sequence ID" value="QHU35704.1"/>
    <property type="molecule type" value="Genomic_DNA"/>
</dbReference>
<name>A0A6C0M1J7_9ZZZZ</name>
<organism evidence="1">
    <name type="scientific">viral metagenome</name>
    <dbReference type="NCBI Taxonomy" id="1070528"/>
    <lineage>
        <taxon>unclassified sequences</taxon>
        <taxon>metagenomes</taxon>
        <taxon>organismal metagenomes</taxon>
    </lineage>
</organism>
<dbReference type="AlphaFoldDB" id="A0A6C0M1J7"/>